<dbReference type="InterPro" id="IPR037523">
    <property type="entry name" value="VOC_core"/>
</dbReference>
<dbReference type="RefSeq" id="WP_121899129.1">
    <property type="nucleotide sequence ID" value="NZ_RCNT01000009.1"/>
</dbReference>
<feature type="domain" description="VOC" evidence="2">
    <location>
        <begin position="3"/>
        <end position="116"/>
    </location>
</feature>
<dbReference type="InterPro" id="IPR029068">
    <property type="entry name" value="Glyas_Bleomycin-R_OHBP_Dase"/>
</dbReference>
<evidence type="ECO:0000313" key="3">
    <source>
        <dbReference type="EMBL" id="RMA41048.1"/>
    </source>
</evidence>
<organism evidence="3 4">
    <name type="scientific">Rhodophyticola porphyridii</name>
    <dbReference type="NCBI Taxonomy" id="1852017"/>
    <lineage>
        <taxon>Bacteria</taxon>
        <taxon>Pseudomonadati</taxon>
        <taxon>Pseudomonadota</taxon>
        <taxon>Alphaproteobacteria</taxon>
        <taxon>Rhodobacterales</taxon>
        <taxon>Roseobacteraceae</taxon>
        <taxon>Rhodophyticola</taxon>
    </lineage>
</organism>
<accession>A0A3L9Y1E9</accession>
<comment type="caution">
    <text evidence="3">The sequence shown here is derived from an EMBL/GenBank/DDBJ whole genome shotgun (WGS) entry which is preliminary data.</text>
</comment>
<dbReference type="PROSITE" id="PS51819">
    <property type="entry name" value="VOC"/>
    <property type="match status" value="1"/>
</dbReference>
<dbReference type="OrthoDB" id="793940at2"/>
<dbReference type="AlphaFoldDB" id="A0A3L9Y1E9"/>
<keyword evidence="4" id="KW-1185">Reference proteome</keyword>
<evidence type="ECO:0000259" key="2">
    <source>
        <dbReference type="PROSITE" id="PS51819"/>
    </source>
</evidence>
<sequence length="119" mass="12900">MLSLALLKIPVTNLDRAKAFYSKLFEATPVFHSAEFGWTQFMLGSLPVALYIPGKGGGAGLPGHDLDFQLFAPDLPALKDRIDQDATDAEIHENADGSQSLEFRDPDGNGVKIMARVDP</sequence>
<name>A0A3L9Y1E9_9RHOB</name>
<dbReference type="CDD" id="cd06587">
    <property type="entry name" value="VOC"/>
    <property type="match status" value="1"/>
</dbReference>
<proteinExistence type="predicted"/>
<gene>
    <name evidence="3" type="ORF">D9R08_16305</name>
</gene>
<protein>
    <submittedName>
        <fullName evidence="3">VOC family protein</fullName>
    </submittedName>
</protein>
<evidence type="ECO:0000313" key="4">
    <source>
        <dbReference type="Proteomes" id="UP000281343"/>
    </source>
</evidence>
<dbReference type="EMBL" id="RCNT01000009">
    <property type="protein sequence ID" value="RMA41048.1"/>
    <property type="molecule type" value="Genomic_DNA"/>
</dbReference>
<dbReference type="Gene3D" id="3.10.180.10">
    <property type="entry name" value="2,3-Dihydroxybiphenyl 1,2-Dioxygenase, domain 1"/>
    <property type="match status" value="1"/>
</dbReference>
<dbReference type="Proteomes" id="UP000281343">
    <property type="component" value="Unassembled WGS sequence"/>
</dbReference>
<reference evidence="3 4" key="1">
    <citation type="submission" date="2018-10" db="EMBL/GenBank/DDBJ databases">
        <authorList>
            <person name="Jung H.S."/>
            <person name="Jeon C.O."/>
        </authorList>
    </citation>
    <scope>NUCLEOTIDE SEQUENCE [LARGE SCALE GENOMIC DNA]</scope>
    <source>
        <strain evidence="3 4">MA-7-27</strain>
    </source>
</reference>
<dbReference type="SUPFAM" id="SSF54593">
    <property type="entry name" value="Glyoxalase/Bleomycin resistance protein/Dihydroxybiphenyl dioxygenase"/>
    <property type="match status" value="1"/>
</dbReference>
<evidence type="ECO:0000256" key="1">
    <source>
        <dbReference type="SAM" id="MobiDB-lite"/>
    </source>
</evidence>
<feature type="region of interest" description="Disordered" evidence="1">
    <location>
        <begin position="90"/>
        <end position="109"/>
    </location>
</feature>